<reference evidence="3 4" key="1">
    <citation type="submission" date="2024-06" db="EMBL/GenBank/DDBJ databases">
        <title>Novosphingobium rhizovicinus M1R2S20.</title>
        <authorList>
            <person name="Sun J.-Q."/>
        </authorList>
    </citation>
    <scope>NUCLEOTIDE SEQUENCE [LARGE SCALE GENOMIC DNA]</scope>
    <source>
        <strain evidence="3 4">M1R2S20</strain>
    </source>
</reference>
<comment type="caution">
    <text evidence="3">The sequence shown here is derived from an EMBL/GenBank/DDBJ whole genome shotgun (WGS) entry which is preliminary data.</text>
</comment>
<dbReference type="InterPro" id="IPR032710">
    <property type="entry name" value="NTF2-like_dom_sf"/>
</dbReference>
<dbReference type="EMBL" id="JBFNXR010000052">
    <property type="protein sequence ID" value="MEW9856472.1"/>
    <property type="molecule type" value="Genomic_DNA"/>
</dbReference>
<gene>
    <name evidence="3" type="ORF">ABUH87_15135</name>
</gene>
<protein>
    <submittedName>
        <fullName evidence="3">Nuclear transport factor 2 family protein</fullName>
    </submittedName>
</protein>
<keyword evidence="4" id="KW-1185">Reference proteome</keyword>
<feature type="region of interest" description="Disordered" evidence="1">
    <location>
        <begin position="146"/>
        <end position="166"/>
    </location>
</feature>
<organism evidence="3 4">
    <name type="scientific">Novosphingobium rhizovicinum</name>
    <dbReference type="NCBI Taxonomy" id="3228928"/>
    <lineage>
        <taxon>Bacteria</taxon>
        <taxon>Pseudomonadati</taxon>
        <taxon>Pseudomonadota</taxon>
        <taxon>Alphaproteobacteria</taxon>
        <taxon>Sphingomonadales</taxon>
        <taxon>Sphingomonadaceae</taxon>
        <taxon>Novosphingobium</taxon>
    </lineage>
</organism>
<dbReference type="Pfam" id="PF13577">
    <property type="entry name" value="SnoaL_4"/>
    <property type="match status" value="1"/>
</dbReference>
<accession>A0ABV3REF9</accession>
<feature type="compositionally biased region" description="Basic and acidic residues" evidence="1">
    <location>
        <begin position="154"/>
        <end position="166"/>
    </location>
</feature>
<evidence type="ECO:0000313" key="4">
    <source>
        <dbReference type="Proteomes" id="UP001556118"/>
    </source>
</evidence>
<evidence type="ECO:0000313" key="3">
    <source>
        <dbReference type="EMBL" id="MEW9856472.1"/>
    </source>
</evidence>
<dbReference type="InterPro" id="IPR037401">
    <property type="entry name" value="SnoaL-like"/>
</dbReference>
<dbReference type="SUPFAM" id="SSF54427">
    <property type="entry name" value="NTF2-like"/>
    <property type="match status" value="1"/>
</dbReference>
<name>A0ABV3REF9_9SPHN</name>
<evidence type="ECO:0000259" key="2">
    <source>
        <dbReference type="Pfam" id="PF13577"/>
    </source>
</evidence>
<sequence>MTDAAVQSLLDEDAIKRLHLRYCRGVDRMDWDLIRSCYHPDAVDDHGEYVGGIDGFIAYAKANLPSFASTNHCVCNQLVEVRGDTAFAEHYAIAYHRLPPEGGEPERDWIANVRYVDRLERRNGEWRIAHRRSIVDADRVEVVRQGLVPPDQMRGSRDRSDPSYER</sequence>
<dbReference type="CDD" id="cd00531">
    <property type="entry name" value="NTF2_like"/>
    <property type="match status" value="1"/>
</dbReference>
<dbReference type="Proteomes" id="UP001556118">
    <property type="component" value="Unassembled WGS sequence"/>
</dbReference>
<evidence type="ECO:0000256" key="1">
    <source>
        <dbReference type="SAM" id="MobiDB-lite"/>
    </source>
</evidence>
<dbReference type="Gene3D" id="3.10.450.50">
    <property type="match status" value="1"/>
</dbReference>
<feature type="domain" description="SnoaL-like" evidence="2">
    <location>
        <begin position="7"/>
        <end position="132"/>
    </location>
</feature>
<proteinExistence type="predicted"/>
<dbReference type="RefSeq" id="WP_367774924.1">
    <property type="nucleotide sequence ID" value="NZ_JBFNXR010000052.1"/>
</dbReference>